<proteinExistence type="predicted"/>
<accession>A0A2P2P392</accession>
<sequence>MYGFSNINVKVQSGLF</sequence>
<protein>
    <submittedName>
        <fullName evidence="1">Uncharacterized protein</fullName>
    </submittedName>
</protein>
<evidence type="ECO:0000313" key="1">
    <source>
        <dbReference type="EMBL" id="MBX49218.1"/>
    </source>
</evidence>
<organism evidence="1">
    <name type="scientific">Rhizophora mucronata</name>
    <name type="common">Asiatic mangrove</name>
    <dbReference type="NCBI Taxonomy" id="61149"/>
    <lineage>
        <taxon>Eukaryota</taxon>
        <taxon>Viridiplantae</taxon>
        <taxon>Streptophyta</taxon>
        <taxon>Embryophyta</taxon>
        <taxon>Tracheophyta</taxon>
        <taxon>Spermatophyta</taxon>
        <taxon>Magnoliopsida</taxon>
        <taxon>eudicotyledons</taxon>
        <taxon>Gunneridae</taxon>
        <taxon>Pentapetalae</taxon>
        <taxon>rosids</taxon>
        <taxon>fabids</taxon>
        <taxon>Malpighiales</taxon>
        <taxon>Rhizophoraceae</taxon>
        <taxon>Rhizophora</taxon>
    </lineage>
</organism>
<name>A0A2P2P392_RHIMU</name>
<dbReference type="AlphaFoldDB" id="A0A2P2P392"/>
<dbReference type="EMBL" id="GGEC01068734">
    <property type="protein sequence ID" value="MBX49218.1"/>
    <property type="molecule type" value="Transcribed_RNA"/>
</dbReference>
<reference evidence="1" key="1">
    <citation type="submission" date="2018-02" db="EMBL/GenBank/DDBJ databases">
        <title>Rhizophora mucronata_Transcriptome.</title>
        <authorList>
            <person name="Meera S.P."/>
            <person name="Sreeshan A."/>
            <person name="Augustine A."/>
        </authorList>
    </citation>
    <scope>NUCLEOTIDE SEQUENCE</scope>
    <source>
        <tissue evidence="1">Leaf</tissue>
    </source>
</reference>